<proteinExistence type="predicted"/>
<organism evidence="1">
    <name type="scientific">Proteus mirabilis</name>
    <dbReference type="NCBI Taxonomy" id="584"/>
    <lineage>
        <taxon>Bacteria</taxon>
        <taxon>Pseudomonadati</taxon>
        <taxon>Pseudomonadota</taxon>
        <taxon>Gammaproteobacteria</taxon>
        <taxon>Enterobacterales</taxon>
        <taxon>Morganellaceae</taxon>
        <taxon>Proteus</taxon>
    </lineage>
</organism>
<evidence type="ECO:0000313" key="1">
    <source>
        <dbReference type="EMBL" id="MEY2343725.1"/>
    </source>
</evidence>
<accession>A0ABD5LQV6</accession>
<comment type="caution">
    <text evidence="1">The sequence shown here is derived from an EMBL/GenBank/DDBJ whole genome shotgun (WGS) entry which is preliminary data.</text>
</comment>
<gene>
    <name evidence="1" type="ORF">I3679_003555</name>
</gene>
<dbReference type="AlphaFoldDB" id="A0ABD5LQV6"/>
<sequence>MIIFLLWAYIGKLDVLSSAIGKLVVSGYSQQIQIYEHSRLSAIHVKMANKLPKEKRY</sequence>
<protein>
    <submittedName>
        <fullName evidence="1">Uncharacterized protein</fullName>
    </submittedName>
</protein>
<name>A0ABD5LQV6_PROMI</name>
<reference evidence="1" key="1">
    <citation type="submission" date="2021-05" db="EMBL/GenBank/DDBJ databases">
        <title>First report of NDM-5 and VEB-6 producing Proteus mirabilis isolated from blood of a sepsis patient in Kolkata, India.</title>
        <authorList>
            <person name="Halder G."/>
            <person name="Chaudhuri B."/>
            <person name="Dutta S."/>
        </authorList>
    </citation>
    <scope>NUCLEOTIDE SEQUENCE [LARGE SCALE GENOMIC DNA]</scope>
    <source>
        <strain evidence="1">7049</strain>
    </source>
</reference>
<dbReference type="EMBL" id="JADQCH020000001">
    <property type="protein sequence ID" value="MEY2343725.1"/>
    <property type="molecule type" value="Genomic_DNA"/>
</dbReference>